<accession>A0A0K0D4I9</accession>
<dbReference type="WBParaSite" id="ACAC_0000498401-mRNA-1">
    <property type="protein sequence ID" value="ACAC_0000498401-mRNA-1"/>
    <property type="gene ID" value="ACAC_0000498401"/>
</dbReference>
<reference evidence="2" key="2">
    <citation type="submission" date="2017-02" db="UniProtKB">
        <authorList>
            <consortium name="WormBaseParasite"/>
        </authorList>
    </citation>
    <scope>IDENTIFICATION</scope>
</reference>
<sequence length="89" mass="10161">MLQVFMVSWIDLRACFSTDRKYKGSLVNVGAHVTNGFSIKDNVALMVLSDVVVDRKNQAVCDDWLKWIKVDGTLRNNHREQRVAGYVAF</sequence>
<proteinExistence type="predicted"/>
<dbReference type="STRING" id="6313.A0A0K0D4I9"/>
<dbReference type="AlphaFoldDB" id="A0A0K0D4I9"/>
<evidence type="ECO:0000313" key="1">
    <source>
        <dbReference type="Proteomes" id="UP000035642"/>
    </source>
</evidence>
<keyword evidence="1" id="KW-1185">Reference proteome</keyword>
<dbReference type="Proteomes" id="UP000035642">
    <property type="component" value="Unassembled WGS sequence"/>
</dbReference>
<name>A0A0K0D4I9_ANGCA</name>
<protein>
    <submittedName>
        <fullName evidence="2">Lipoprotein</fullName>
    </submittedName>
</protein>
<reference evidence="1" key="1">
    <citation type="submission" date="2012-09" db="EMBL/GenBank/DDBJ databases">
        <authorList>
            <person name="Martin A.A."/>
        </authorList>
    </citation>
    <scope>NUCLEOTIDE SEQUENCE</scope>
</reference>
<organism evidence="1 2">
    <name type="scientific">Angiostrongylus cantonensis</name>
    <name type="common">Rat lungworm</name>
    <dbReference type="NCBI Taxonomy" id="6313"/>
    <lineage>
        <taxon>Eukaryota</taxon>
        <taxon>Metazoa</taxon>
        <taxon>Ecdysozoa</taxon>
        <taxon>Nematoda</taxon>
        <taxon>Chromadorea</taxon>
        <taxon>Rhabditida</taxon>
        <taxon>Rhabditina</taxon>
        <taxon>Rhabditomorpha</taxon>
        <taxon>Strongyloidea</taxon>
        <taxon>Metastrongylidae</taxon>
        <taxon>Angiostrongylus</taxon>
    </lineage>
</organism>
<evidence type="ECO:0000313" key="2">
    <source>
        <dbReference type="WBParaSite" id="ACAC_0000498401-mRNA-1"/>
    </source>
</evidence>